<evidence type="ECO:0000313" key="2">
    <source>
        <dbReference type="EMBL" id="AAT77173.1"/>
    </source>
</evidence>
<dbReference type="RefSeq" id="WP_001028443.1">
    <property type="nucleotide sequence ID" value="NZ_BGSH01000021.1"/>
</dbReference>
<organism evidence="2">
    <name type="scientific">Escherichia coli</name>
    <dbReference type="NCBI Taxonomy" id="562"/>
    <lineage>
        <taxon>Bacteria</taxon>
        <taxon>Pseudomonadati</taxon>
        <taxon>Pseudomonadota</taxon>
        <taxon>Gammaproteobacteria</taxon>
        <taxon>Enterobacterales</taxon>
        <taxon>Enterobacteriaceae</taxon>
        <taxon>Escherichia</taxon>
    </lineage>
</organism>
<dbReference type="InterPro" id="IPR016181">
    <property type="entry name" value="Acyl_CoA_acyltransferase"/>
</dbReference>
<dbReference type="AlphaFoldDB" id="Q697E3"/>
<dbReference type="Pfam" id="PF13480">
    <property type="entry name" value="Acetyltransf_6"/>
    <property type="match status" value="1"/>
</dbReference>
<protein>
    <submittedName>
        <fullName evidence="2">WbuL</fullName>
    </submittedName>
</protein>
<dbReference type="InterPro" id="IPR038740">
    <property type="entry name" value="BioF2-like_GNAT_dom"/>
</dbReference>
<proteinExistence type="predicted"/>
<gene>
    <name evidence="2" type="primary">wbuL</name>
</gene>
<evidence type="ECO:0000259" key="1">
    <source>
        <dbReference type="Pfam" id="PF13480"/>
    </source>
</evidence>
<feature type="domain" description="BioF2-like acetyltransferase" evidence="1">
    <location>
        <begin position="175"/>
        <end position="302"/>
    </location>
</feature>
<dbReference type="Gene3D" id="3.40.630.30">
    <property type="match status" value="1"/>
</dbReference>
<accession>Q697E3</accession>
<dbReference type="EMBL" id="AY573377">
    <property type="protein sequence ID" value="AAT77173.1"/>
    <property type="molecule type" value="Genomic_DNA"/>
</dbReference>
<sequence length="332" mass="38728">MNIVLQNIEDKIIQHGYYISLSQDSLINNLFSRNDFLKYQSKKQNKNYIIFTLINKQSDEISIQLVTCYDLKEKGQIFFSPITGAFSDIYMPLKKIDVQVLTDFLQYIEVYIQIHFSAKKIIYKLPPELYNCEDNNCLLNAFHNRSWEIHNIDLNFHLELISLDEFRRGLSSGTRQRLNKISRGDVEFNKVNDEANRFLVYETIRLNRKAQGYPMTMSWDNLNDLYLSLSEAVSFFTLKYNESIVASAICLELSPENIYVFYWGENPEFRKLSPIVKLAEQLYSFYLQAGCRTLDIGISTENSKPNQGLIDFKKNIGCSLTKKITVEKNLGR</sequence>
<name>Q697E3_ECOLX</name>
<dbReference type="SUPFAM" id="SSF55729">
    <property type="entry name" value="Acyl-CoA N-acyltransferases (Nat)"/>
    <property type="match status" value="1"/>
</dbReference>
<reference evidence="2" key="1">
    <citation type="journal article" date="2004" name="J. Clin. Microbiol.">
        <title>Identification of Escherichia coli O114 O-antigen gene cluster and development of an O114 serogroup-specific PCR assay.</title>
        <authorList>
            <person name="Feng L."/>
            <person name="Wang W."/>
            <person name="Tao J."/>
            <person name="Guo H."/>
            <person name="Krause G."/>
            <person name="Beutin L."/>
            <person name="Wang L."/>
        </authorList>
    </citation>
    <scope>NUCLEOTIDE SEQUENCE</scope>
</reference>